<dbReference type="InterPro" id="IPR029489">
    <property type="entry name" value="OGT/SEC/SPY_C"/>
</dbReference>
<dbReference type="SUPFAM" id="SSF48452">
    <property type="entry name" value="TPR-like"/>
    <property type="match status" value="2"/>
</dbReference>
<evidence type="ECO:0000256" key="1">
    <source>
        <dbReference type="ARBA" id="ARBA00004922"/>
    </source>
</evidence>
<dbReference type="EC" id="2.4.1.255" evidence="3"/>
<keyword evidence="4" id="KW-0328">Glycosyltransferase</keyword>
<comment type="caution">
    <text evidence="9">The sequence shown here is derived from an EMBL/GenBank/DDBJ whole genome shotgun (WGS) entry which is preliminary data.</text>
</comment>
<dbReference type="Gene3D" id="3.40.50.11380">
    <property type="match status" value="1"/>
</dbReference>
<dbReference type="PANTHER" id="PTHR44835">
    <property type="entry name" value="UDP-N-ACETYLGLUCOSAMINE--PEPTIDE N-ACETYLGLUCOSAMINYLTRANSFERASE SPINDLY-RELATED"/>
    <property type="match status" value="1"/>
</dbReference>
<keyword evidence="7" id="KW-0802">TPR repeat</keyword>
<evidence type="ECO:0000259" key="8">
    <source>
        <dbReference type="Pfam" id="PF13844"/>
    </source>
</evidence>
<dbReference type="Proteomes" id="UP001597463">
    <property type="component" value="Unassembled WGS sequence"/>
</dbReference>
<comment type="similarity">
    <text evidence="2">Belongs to the glycosyltransferase 41 family. O-GlcNAc transferase subfamily.</text>
</comment>
<proteinExistence type="inferred from homology"/>
<organism evidence="9 10">
    <name type="scientific">Comamonas terrae</name>
    <dbReference type="NCBI Taxonomy" id="673548"/>
    <lineage>
        <taxon>Bacteria</taxon>
        <taxon>Pseudomonadati</taxon>
        <taxon>Pseudomonadota</taxon>
        <taxon>Betaproteobacteria</taxon>
        <taxon>Burkholderiales</taxon>
        <taxon>Comamonadaceae</taxon>
        <taxon>Comamonas</taxon>
    </lineage>
</organism>
<feature type="domain" description="O-GlcNAc transferase C-terminal" evidence="8">
    <location>
        <begin position="719"/>
        <end position="877"/>
    </location>
</feature>
<feature type="domain" description="O-GlcNAc transferase C-terminal" evidence="8">
    <location>
        <begin position="549"/>
        <end position="699"/>
    </location>
</feature>
<dbReference type="InterPro" id="IPR019734">
    <property type="entry name" value="TPR_rpt"/>
</dbReference>
<reference evidence="10" key="1">
    <citation type="journal article" date="2019" name="Int. J. Syst. Evol. Microbiol.">
        <title>The Global Catalogue of Microorganisms (GCM) 10K type strain sequencing project: providing services to taxonomists for standard genome sequencing and annotation.</title>
        <authorList>
            <consortium name="The Broad Institute Genomics Platform"/>
            <consortium name="The Broad Institute Genome Sequencing Center for Infectious Disease"/>
            <person name="Wu L."/>
            <person name="Ma J."/>
        </authorList>
    </citation>
    <scope>NUCLEOTIDE SEQUENCE [LARGE SCALE GENOMIC DNA]</scope>
    <source>
        <strain evidence="10">TISTR 1906</strain>
    </source>
</reference>
<evidence type="ECO:0000256" key="4">
    <source>
        <dbReference type="ARBA" id="ARBA00022676"/>
    </source>
</evidence>
<dbReference type="RefSeq" id="WP_066483821.1">
    <property type="nucleotide sequence ID" value="NZ_BCNT01000027.1"/>
</dbReference>
<keyword evidence="6" id="KW-0677">Repeat</keyword>
<dbReference type="InterPro" id="IPR011990">
    <property type="entry name" value="TPR-like_helical_dom_sf"/>
</dbReference>
<dbReference type="Pfam" id="PF13414">
    <property type="entry name" value="TPR_11"/>
    <property type="match status" value="1"/>
</dbReference>
<evidence type="ECO:0000313" key="9">
    <source>
        <dbReference type="EMBL" id="MFD2753188.1"/>
    </source>
</evidence>
<protein>
    <recommendedName>
        <fullName evidence="3">protein O-GlcNAc transferase</fullName>
        <ecNumber evidence="3">2.4.1.255</ecNumber>
    </recommendedName>
</protein>
<comment type="pathway">
    <text evidence="1">Protein modification; protein glycosylation.</text>
</comment>
<evidence type="ECO:0000256" key="5">
    <source>
        <dbReference type="ARBA" id="ARBA00022679"/>
    </source>
</evidence>
<evidence type="ECO:0000256" key="2">
    <source>
        <dbReference type="ARBA" id="ARBA00005386"/>
    </source>
</evidence>
<dbReference type="InterPro" id="IPR051939">
    <property type="entry name" value="Glycosyltr_41/O-GlcNAc_trsf"/>
</dbReference>
<dbReference type="Pfam" id="PF13844">
    <property type="entry name" value="Glyco_transf_41"/>
    <property type="match status" value="2"/>
</dbReference>
<dbReference type="Gene3D" id="3.40.50.2000">
    <property type="entry name" value="Glycogen Phosphorylase B"/>
    <property type="match status" value="1"/>
</dbReference>
<evidence type="ECO:0000256" key="3">
    <source>
        <dbReference type="ARBA" id="ARBA00011970"/>
    </source>
</evidence>
<dbReference type="EMBL" id="JBHUMV010000002">
    <property type="protein sequence ID" value="MFD2753188.1"/>
    <property type="molecule type" value="Genomic_DNA"/>
</dbReference>
<dbReference type="Gene3D" id="1.25.40.10">
    <property type="entry name" value="Tetratricopeptide repeat domain"/>
    <property type="match status" value="1"/>
</dbReference>
<keyword evidence="10" id="KW-1185">Reference proteome</keyword>
<dbReference type="SMART" id="SM00028">
    <property type="entry name" value="TPR"/>
    <property type="match status" value="7"/>
</dbReference>
<sequence>MTDTTPLQQALKLHEQWEYEAARQAYAQALEQDPDNAQALYGMGLLLGQHMLRSADALPYLEAAIGANPRAFIYWRTYINMLIREGLLDMADMLIGMARKQNMPEISLEQLKKDLVLARGEEAAAFLEAQAALLPELAPAKKVLPHAEPDLPPGPVQALAQLLQLRKFGAASEKLAVLQRQYPRSALLWQARINLEQERGHREAALAAAASAVRQLPGDLGLQMLQGELLLEGEQPVQAERSLRAALALQPDVVKLYWLLGDALAAQGRVQEAYPWYVHALLRAADEGDKAQALMALSKALHGEEKYQIAAQLLALLMLQASSTRMYMACGYWLHALGWQLQAEMAYRMALQNEPASQDALTSLAVVLRQDRTRLSECAACLRRVLAQQPEPQMRALVLHDLAHVLLQQKQWEECDEVLDQLLEEDGSALRTHRLRCVAQLEKEDLDKLAQALEQGLAHHPGEHDLVYAEALYWGKRGDVRKAMEHYDELLARYPDSTGGHSARLHIMMHSPHTNPAQLGAACRSYGELMQRQHGGNGIAGHANTPLPHKVLRIGFVSADLRSHAAAKFFLPVMRELSKRQDMECIAYCNNPTYDEVSDHFMKLFAQWRNVRDMSAQSVERLVRDDGIDILFDLSGHTSGHRLDVFARRAAPLQLTWIGNPGSTGLQTMDYMVLSDLLLDGQAVRQQLTENMLRLPLAYVFEGGIHSEPVAPLPALRNGYLTFGSFNRLVKVNREVVAIWAQVLRSVPDARMVIGACDPSGPPPHLQEWLKEEGIDEQRVRFISRTNFGAYMKAHADIDICLDTFPFSGGVVTNHALWMGVPTLTLTGELLCGRQSAEVLARVGLAADFAARNPQELLYLARHWSDNLEQLSSIRQALRPVLQAQESGQAGMVSQALALGLRQAWTRWCEGKPAVDLCVSYQDLGLEPPRMLSIAATPEVMAG</sequence>
<dbReference type="Gene3D" id="1.25.40.1040">
    <property type="match status" value="1"/>
</dbReference>
<evidence type="ECO:0000256" key="7">
    <source>
        <dbReference type="ARBA" id="ARBA00022803"/>
    </source>
</evidence>
<gene>
    <name evidence="9" type="ORF">ACFSW6_03745</name>
</gene>
<keyword evidence="5" id="KW-0808">Transferase</keyword>
<name>A0ABW5UHS2_9BURK</name>
<accession>A0ABW5UHS2</accession>
<evidence type="ECO:0000256" key="6">
    <source>
        <dbReference type="ARBA" id="ARBA00022737"/>
    </source>
</evidence>
<dbReference type="Pfam" id="PF13432">
    <property type="entry name" value="TPR_16"/>
    <property type="match status" value="1"/>
</dbReference>
<dbReference type="PANTHER" id="PTHR44835:SF1">
    <property type="entry name" value="PROTEIN O-GLCNAC TRANSFERASE"/>
    <property type="match status" value="1"/>
</dbReference>
<evidence type="ECO:0000313" key="10">
    <source>
        <dbReference type="Proteomes" id="UP001597463"/>
    </source>
</evidence>